<dbReference type="Proteomes" id="UP000026961">
    <property type="component" value="Chromosome 2"/>
</dbReference>
<evidence type="ECO:0000256" key="1">
    <source>
        <dbReference type="SAM" id="Phobius"/>
    </source>
</evidence>
<accession>A0A0D9YQ01</accession>
<protein>
    <submittedName>
        <fullName evidence="2">Uncharacterized protein</fullName>
    </submittedName>
</protein>
<feature type="transmembrane region" description="Helical" evidence="1">
    <location>
        <begin position="20"/>
        <end position="38"/>
    </location>
</feature>
<dbReference type="AlphaFoldDB" id="A0A0D9YQ01"/>
<organism evidence="2">
    <name type="scientific">Oryza glumipatula</name>
    <dbReference type="NCBI Taxonomy" id="40148"/>
    <lineage>
        <taxon>Eukaryota</taxon>
        <taxon>Viridiplantae</taxon>
        <taxon>Streptophyta</taxon>
        <taxon>Embryophyta</taxon>
        <taxon>Tracheophyta</taxon>
        <taxon>Spermatophyta</taxon>
        <taxon>Magnoliopsida</taxon>
        <taxon>Liliopsida</taxon>
        <taxon>Poales</taxon>
        <taxon>Poaceae</taxon>
        <taxon>BOP clade</taxon>
        <taxon>Oryzoideae</taxon>
        <taxon>Oryzeae</taxon>
        <taxon>Oryzinae</taxon>
        <taxon>Oryza</taxon>
    </lineage>
</organism>
<proteinExistence type="predicted"/>
<evidence type="ECO:0000313" key="2">
    <source>
        <dbReference type="EnsemblPlants" id="OGLUM02G10830.1"/>
    </source>
</evidence>
<sequence>MASAMSNSDIDTSLYGSNIGITNSLAAAMTLIQIVWLLSQRNSHRGVVGQIVDVESLRSVLLPRGWELEISQDLWRGWEQQLLPRGWKLRKNVTVIAVAQGVEEISISRSSS</sequence>
<keyword evidence="1" id="KW-0812">Transmembrane</keyword>
<name>A0A0D9YQ01_9ORYZ</name>
<keyword evidence="1" id="KW-1133">Transmembrane helix</keyword>
<dbReference type="HOGENOM" id="CLU_2200969_0_0_1"/>
<dbReference type="Gramene" id="OGLUM02G10830.1">
    <property type="protein sequence ID" value="OGLUM02G10830.1"/>
    <property type="gene ID" value="OGLUM02G10830"/>
</dbReference>
<keyword evidence="3" id="KW-1185">Reference proteome</keyword>
<evidence type="ECO:0000313" key="3">
    <source>
        <dbReference type="Proteomes" id="UP000026961"/>
    </source>
</evidence>
<reference evidence="2" key="2">
    <citation type="submission" date="2018-05" db="EMBL/GenBank/DDBJ databases">
        <title>OgluRS3 (Oryza glumaepatula Reference Sequence Version 3).</title>
        <authorList>
            <person name="Zhang J."/>
            <person name="Kudrna D."/>
            <person name="Lee S."/>
            <person name="Talag J."/>
            <person name="Welchert J."/>
            <person name="Wing R.A."/>
        </authorList>
    </citation>
    <scope>NUCLEOTIDE SEQUENCE [LARGE SCALE GENOMIC DNA]</scope>
</reference>
<keyword evidence="1" id="KW-0472">Membrane</keyword>
<dbReference type="EnsemblPlants" id="OGLUM02G10830.1">
    <property type="protein sequence ID" value="OGLUM02G10830.1"/>
    <property type="gene ID" value="OGLUM02G10830"/>
</dbReference>
<reference evidence="2" key="1">
    <citation type="submission" date="2015-04" db="UniProtKB">
        <authorList>
            <consortium name="EnsemblPlants"/>
        </authorList>
    </citation>
    <scope>IDENTIFICATION</scope>
</reference>